<dbReference type="Pfam" id="PF05301">
    <property type="entry name" value="Acetyltransf_16"/>
    <property type="match status" value="1"/>
</dbReference>
<dbReference type="HAMAP" id="MF_03130">
    <property type="entry name" value="mec17"/>
    <property type="match status" value="1"/>
</dbReference>
<dbReference type="InterPro" id="IPR007965">
    <property type="entry name" value="GNAT_ATAT"/>
</dbReference>
<dbReference type="PANTHER" id="PTHR12327:SF0">
    <property type="entry name" value="ALPHA-TUBULIN N-ACETYLTRANSFERASE 1"/>
    <property type="match status" value="1"/>
</dbReference>
<evidence type="ECO:0000313" key="7">
    <source>
        <dbReference type="RefSeq" id="XP_022235566.1"/>
    </source>
</evidence>
<dbReference type="EC" id="2.3.1.108" evidence="3"/>
<dbReference type="GeneID" id="106475838"/>
<comment type="similarity">
    <text evidence="3">Belongs to the acetyltransferase ATAT1 family.</text>
</comment>
<name>A0ABM1RW11_LIMPO</name>
<feature type="compositionally biased region" description="Polar residues" evidence="4">
    <location>
        <begin position="224"/>
        <end position="243"/>
    </location>
</feature>
<evidence type="ECO:0000256" key="1">
    <source>
        <dbReference type="ARBA" id="ARBA00022679"/>
    </source>
</evidence>
<reference evidence="7" key="1">
    <citation type="submission" date="2025-08" db="UniProtKB">
        <authorList>
            <consortium name="RefSeq"/>
        </authorList>
    </citation>
    <scope>IDENTIFICATION</scope>
    <source>
        <tissue evidence="7">Muscle</tissue>
    </source>
</reference>
<feature type="site" description="Crucial for catalytic activity" evidence="3">
    <location>
        <position position="34"/>
    </location>
</feature>
<dbReference type="InterPro" id="IPR038746">
    <property type="entry name" value="Atat"/>
</dbReference>
<dbReference type="PANTHER" id="PTHR12327">
    <property type="entry name" value="ALPHA-TUBULIN N-ACETYLTRANSFERASE 1"/>
    <property type="match status" value="1"/>
</dbReference>
<dbReference type="PROSITE" id="PS51730">
    <property type="entry name" value="GNAT_ATAT"/>
    <property type="match status" value="1"/>
</dbReference>
<comment type="caution">
    <text evidence="3">Lacks conserved residue(s) required for the propagation of feature annotation.</text>
</comment>
<feature type="region of interest" description="Disordered" evidence="4">
    <location>
        <begin position="221"/>
        <end position="269"/>
    </location>
</feature>
<protein>
    <recommendedName>
        <fullName evidence="3">Alpha-tubulin N-acetyltransferase</fullName>
        <shortName evidence="3">Alpha-TAT</shortName>
        <shortName evidence="3">TAT</shortName>
        <ecNumber evidence="3">2.3.1.108</ecNumber>
    </recommendedName>
    <alternativeName>
        <fullName evidence="3">Acetyltransferase mec-17 homolog</fullName>
    </alternativeName>
</protein>
<evidence type="ECO:0000313" key="6">
    <source>
        <dbReference type="Proteomes" id="UP000694941"/>
    </source>
</evidence>
<proteinExistence type="inferred from homology"/>
<dbReference type="Proteomes" id="UP000694941">
    <property type="component" value="Unplaced"/>
</dbReference>
<keyword evidence="2 3" id="KW-0012">Acyltransferase</keyword>
<evidence type="ECO:0000259" key="5">
    <source>
        <dbReference type="PROSITE" id="PS51730"/>
    </source>
</evidence>
<accession>A0ABM1RW11</accession>
<evidence type="ECO:0000256" key="3">
    <source>
        <dbReference type="HAMAP-Rule" id="MF_03130"/>
    </source>
</evidence>
<dbReference type="Gene3D" id="3.40.630.30">
    <property type="match status" value="1"/>
</dbReference>
<sequence>MVWRRKYCLSKLVSEIQKLEQVIDALGEASGKAQGLQTAITNASKLQNSNHWMYIMKNSEINNSRGAVIGFLKIGRKKLFIVDEYGEIRELWPLCVLDFYIHDSCQRQGYGLQVFKTMLKVEAVSPEELAIDRPSHRFLAFLKKHFGLEYTIPQANNFVVFVGFFKEKRESDSPQATHKKSTGKEQHNSVKKFFSRINHSLKPEPVSKNFNSSGAEGCLHWCSDTPSNTPKSSNHSTNTPNEADSQKNEELCATRSLDVNTEKENPSVL</sequence>
<comment type="function">
    <text evidence="3">Specifically acetylates 'Lys-40' in alpha-tubulin on the lumenal side of microtubules. Promotes microtubule destabilization and accelerates microtubule dynamics; this activity may be independent of acetylation activity. Acetylates alpha-tubulin with a slow enzymatic rate, due to a catalytic site that is not optimized for acetyl transfer. Enters the microtubule through each end and diffuses quickly throughout the lumen of microtubules. Acetylates only long/old microtubules because of its slow acetylation rate since it does not have time to act on dynamically unstable microtubules before the enzyme is released.</text>
</comment>
<keyword evidence="6" id="KW-1185">Reference proteome</keyword>
<feature type="binding site" evidence="3">
    <location>
        <begin position="99"/>
        <end position="112"/>
    </location>
    <ligand>
        <name>acetyl-CoA</name>
        <dbReference type="ChEBI" id="CHEBI:57288"/>
    </ligand>
</feature>
<evidence type="ECO:0000256" key="4">
    <source>
        <dbReference type="SAM" id="MobiDB-lite"/>
    </source>
</evidence>
<feature type="domain" description="N-acetyltransferase" evidence="5">
    <location>
        <begin position="1"/>
        <end position="165"/>
    </location>
</feature>
<keyword evidence="1 3" id="KW-0808">Transferase</keyword>
<comment type="catalytic activity">
    <reaction evidence="3">
        <text>L-lysyl-[alpha-tubulin] + acetyl-CoA = N(6)-acetyl-L-lysyl-[alpha-tubulin] + CoA + H(+)</text>
        <dbReference type="Rhea" id="RHEA:15277"/>
        <dbReference type="Rhea" id="RHEA-COMP:11278"/>
        <dbReference type="Rhea" id="RHEA-COMP:11279"/>
        <dbReference type="ChEBI" id="CHEBI:15378"/>
        <dbReference type="ChEBI" id="CHEBI:29969"/>
        <dbReference type="ChEBI" id="CHEBI:57287"/>
        <dbReference type="ChEBI" id="CHEBI:57288"/>
        <dbReference type="ChEBI" id="CHEBI:61930"/>
        <dbReference type="EC" id="2.3.1.108"/>
    </reaction>
</comment>
<evidence type="ECO:0000256" key="2">
    <source>
        <dbReference type="ARBA" id="ARBA00023315"/>
    </source>
</evidence>
<organism evidence="6 7">
    <name type="scientific">Limulus polyphemus</name>
    <name type="common">Atlantic horseshoe crab</name>
    <dbReference type="NCBI Taxonomy" id="6850"/>
    <lineage>
        <taxon>Eukaryota</taxon>
        <taxon>Metazoa</taxon>
        <taxon>Ecdysozoa</taxon>
        <taxon>Arthropoda</taxon>
        <taxon>Chelicerata</taxon>
        <taxon>Merostomata</taxon>
        <taxon>Xiphosura</taxon>
        <taxon>Limulidae</taxon>
        <taxon>Limulus</taxon>
    </lineage>
</organism>
<feature type="compositionally biased region" description="Basic and acidic residues" evidence="4">
    <location>
        <begin position="260"/>
        <end position="269"/>
    </location>
</feature>
<dbReference type="RefSeq" id="XP_022235566.1">
    <property type="nucleotide sequence ID" value="XM_022379858.1"/>
</dbReference>
<gene>
    <name evidence="7" type="primary">LOC106475838</name>
</gene>